<protein>
    <submittedName>
        <fullName evidence="1">Uncharacterized protein</fullName>
    </submittedName>
</protein>
<dbReference type="EMBL" id="JAOTJD010000005">
    <property type="protein sequence ID" value="MFD3263158.1"/>
    <property type="molecule type" value="Genomic_DNA"/>
</dbReference>
<comment type="caution">
    <text evidence="1">The sequence shown here is derived from an EMBL/GenBank/DDBJ whole genome shotgun (WGS) entry which is preliminary data.</text>
</comment>
<reference evidence="1 2" key="1">
    <citation type="submission" date="2022-09" db="EMBL/GenBank/DDBJ databases">
        <title>New species of Phenylobacterium.</title>
        <authorList>
            <person name="Mieszkin S."/>
        </authorList>
    </citation>
    <scope>NUCLEOTIDE SEQUENCE [LARGE SCALE GENOMIC DNA]</scope>
    <source>
        <strain evidence="1 2">HK31-G</strain>
    </source>
</reference>
<evidence type="ECO:0000313" key="1">
    <source>
        <dbReference type="EMBL" id="MFD3263158.1"/>
    </source>
</evidence>
<evidence type="ECO:0000313" key="2">
    <source>
        <dbReference type="Proteomes" id="UP001598130"/>
    </source>
</evidence>
<dbReference type="Proteomes" id="UP001598130">
    <property type="component" value="Unassembled WGS sequence"/>
</dbReference>
<keyword evidence="2" id="KW-1185">Reference proteome</keyword>
<sequence length="77" mass="8522">MSSPLTFTGSLISQKLMRRHLIVRTNPYATAMPPELVELVDLDVNLPMEDQLRNYAAAHSLFDVILTAIPVAGMARV</sequence>
<organism evidence="1 2">
    <name type="scientific">Phenylobacterium ferrooxidans</name>
    <dbReference type="NCBI Taxonomy" id="2982689"/>
    <lineage>
        <taxon>Bacteria</taxon>
        <taxon>Pseudomonadati</taxon>
        <taxon>Pseudomonadota</taxon>
        <taxon>Alphaproteobacteria</taxon>
        <taxon>Caulobacterales</taxon>
        <taxon>Caulobacteraceae</taxon>
        <taxon>Phenylobacterium</taxon>
    </lineage>
</organism>
<name>A0ABW6CQT1_9CAUL</name>
<dbReference type="RefSeq" id="WP_377367867.1">
    <property type="nucleotide sequence ID" value="NZ_JAOTJD010000005.1"/>
</dbReference>
<accession>A0ABW6CQT1</accession>
<gene>
    <name evidence="1" type="ORF">OCL97_04150</name>
</gene>
<proteinExistence type="predicted"/>